<dbReference type="PANTHER" id="PTHR34933">
    <property type="entry name" value="FLAGELLAR L-RING PROTEIN"/>
    <property type="match status" value="1"/>
</dbReference>
<dbReference type="HAMAP" id="MF_00415">
    <property type="entry name" value="FlgH"/>
    <property type="match status" value="1"/>
</dbReference>
<gene>
    <name evidence="7 8" type="primary">flgH</name>
    <name evidence="8" type="ORF">F0L46_10295</name>
</gene>
<dbReference type="RefSeq" id="WP_149817134.1">
    <property type="nucleotide sequence ID" value="NZ_VUOA01000019.1"/>
</dbReference>
<protein>
    <recommendedName>
        <fullName evidence="7">Flagellar L-ring protein</fullName>
    </recommendedName>
    <alternativeName>
        <fullName evidence="7">Basal body L-ring protein</fullName>
    </alternativeName>
</protein>
<evidence type="ECO:0000256" key="7">
    <source>
        <dbReference type="HAMAP-Rule" id="MF_00415"/>
    </source>
</evidence>
<evidence type="ECO:0000256" key="3">
    <source>
        <dbReference type="ARBA" id="ARBA00022729"/>
    </source>
</evidence>
<name>A0A5B2VFX8_9HYPH</name>
<keyword evidence="6 7" id="KW-0998">Cell outer membrane</keyword>
<dbReference type="PANTHER" id="PTHR34933:SF1">
    <property type="entry name" value="FLAGELLAR L-RING PROTEIN"/>
    <property type="match status" value="1"/>
</dbReference>
<dbReference type="GO" id="GO:0003774">
    <property type="term" value="F:cytoskeletal motor activity"/>
    <property type="evidence" value="ECO:0007669"/>
    <property type="project" value="InterPro"/>
</dbReference>
<comment type="subunit">
    <text evidence="7">The basal body constitutes a major portion of the flagellar organelle and consists of four rings (L,P,S, and M) mounted on a central rod.</text>
</comment>
<keyword evidence="8" id="KW-0969">Cilium</keyword>
<comment type="subcellular location">
    <subcellularLocation>
        <location evidence="7">Cell outer membrane</location>
        <topology evidence="7">Lipid-anchor</topology>
    </subcellularLocation>
    <subcellularLocation>
        <location evidence="7">Bacterial flagellum basal body</location>
    </subcellularLocation>
</comment>
<reference evidence="8 9" key="1">
    <citation type="submission" date="2019-09" db="EMBL/GenBank/DDBJ databases">
        <title>Salinarimonas rosea gen. nov., sp. nov., a new member of the a-2 subgroup of the Proteobacteria.</title>
        <authorList>
            <person name="Liu J."/>
        </authorList>
    </citation>
    <scope>NUCLEOTIDE SEQUENCE [LARGE SCALE GENOMIC DNA]</scope>
    <source>
        <strain evidence="8 9">BN140002</strain>
    </source>
</reference>
<dbReference type="PROSITE" id="PS51257">
    <property type="entry name" value="PROKAR_LIPOPROTEIN"/>
    <property type="match status" value="1"/>
</dbReference>
<dbReference type="AlphaFoldDB" id="A0A5B2VFX8"/>
<keyword evidence="8" id="KW-0966">Cell projection</keyword>
<dbReference type="NCBIfam" id="NF001305">
    <property type="entry name" value="PRK00249.1-5"/>
    <property type="match status" value="1"/>
</dbReference>
<organism evidence="8 9">
    <name type="scientific">Salinarimonas soli</name>
    <dbReference type="NCBI Taxonomy" id="1638099"/>
    <lineage>
        <taxon>Bacteria</taxon>
        <taxon>Pseudomonadati</taxon>
        <taxon>Pseudomonadota</taxon>
        <taxon>Alphaproteobacteria</taxon>
        <taxon>Hyphomicrobiales</taxon>
        <taxon>Salinarimonadaceae</taxon>
        <taxon>Salinarimonas</taxon>
    </lineage>
</organism>
<accession>A0A5B2VFX8</accession>
<evidence type="ECO:0000256" key="5">
    <source>
        <dbReference type="ARBA" id="ARBA00023143"/>
    </source>
</evidence>
<sequence>MTLKPILPILCLSLLSACMSDIKEIGREPSLSPVGAGMTVAHTGLAATPYAPMERKSYHSLYTEGGADLFRDSRAMKPGDVLTVRITIDDQAKMENRSGLSRESAIGLGGDFSYDLNGAGGDGKAGASLNSRTSSRGQGSIDRAERIELSVAATIMDTLPNGNLLISGSQEVRVNQELRVLNVAGIVRPRDISAANTVAYDKIAEARVSYGGRGRASTVQNPGWGQQLYNIVAPF</sequence>
<dbReference type="OrthoDB" id="9789227at2"/>
<evidence type="ECO:0000256" key="6">
    <source>
        <dbReference type="ARBA" id="ARBA00023237"/>
    </source>
</evidence>
<evidence type="ECO:0000313" key="9">
    <source>
        <dbReference type="Proteomes" id="UP000323142"/>
    </source>
</evidence>
<evidence type="ECO:0000256" key="4">
    <source>
        <dbReference type="ARBA" id="ARBA00023136"/>
    </source>
</evidence>
<keyword evidence="5 7" id="KW-0975">Bacterial flagellum</keyword>
<keyword evidence="7" id="KW-0449">Lipoprotein</keyword>
<keyword evidence="4 7" id="KW-0472">Membrane</keyword>
<keyword evidence="3 7" id="KW-0732">Signal</keyword>
<evidence type="ECO:0000313" key="8">
    <source>
        <dbReference type="EMBL" id="KAA2237380.1"/>
    </source>
</evidence>
<proteinExistence type="inferred from homology"/>
<dbReference type="GO" id="GO:0009427">
    <property type="term" value="C:bacterial-type flagellum basal body, distal rod, L ring"/>
    <property type="evidence" value="ECO:0007669"/>
    <property type="project" value="InterPro"/>
</dbReference>
<dbReference type="GO" id="GO:0009279">
    <property type="term" value="C:cell outer membrane"/>
    <property type="evidence" value="ECO:0007669"/>
    <property type="project" value="UniProtKB-SubCell"/>
</dbReference>
<dbReference type="Proteomes" id="UP000323142">
    <property type="component" value="Unassembled WGS sequence"/>
</dbReference>
<dbReference type="PRINTS" id="PR01008">
    <property type="entry name" value="FLGLRINGFLGH"/>
</dbReference>
<comment type="caution">
    <text evidence="8">The sequence shown here is derived from an EMBL/GenBank/DDBJ whole genome shotgun (WGS) entry which is preliminary data.</text>
</comment>
<comment type="function">
    <text evidence="1 7">Assembles around the rod to form the L-ring and probably protects the motor/basal body from shearing forces during rotation.</text>
</comment>
<dbReference type="InterPro" id="IPR000527">
    <property type="entry name" value="Flag_Lring"/>
</dbReference>
<dbReference type="Pfam" id="PF02107">
    <property type="entry name" value="FlgH"/>
    <property type="match status" value="1"/>
</dbReference>
<evidence type="ECO:0000256" key="1">
    <source>
        <dbReference type="ARBA" id="ARBA00002591"/>
    </source>
</evidence>
<keyword evidence="8" id="KW-0282">Flagellum</keyword>
<evidence type="ECO:0000256" key="2">
    <source>
        <dbReference type="ARBA" id="ARBA00006929"/>
    </source>
</evidence>
<dbReference type="GO" id="GO:0071973">
    <property type="term" value="P:bacterial-type flagellum-dependent cell motility"/>
    <property type="evidence" value="ECO:0007669"/>
    <property type="project" value="InterPro"/>
</dbReference>
<dbReference type="EMBL" id="VUOA01000019">
    <property type="protein sequence ID" value="KAA2237380.1"/>
    <property type="molecule type" value="Genomic_DNA"/>
</dbReference>
<keyword evidence="9" id="KW-1185">Reference proteome</keyword>
<comment type="similarity">
    <text evidence="2 7">Belongs to the FlgH family.</text>
</comment>
<reference evidence="8 9" key="2">
    <citation type="submission" date="2019-09" db="EMBL/GenBank/DDBJ databases">
        <authorList>
            <person name="Jin C."/>
        </authorList>
    </citation>
    <scope>NUCLEOTIDE SEQUENCE [LARGE SCALE GENOMIC DNA]</scope>
    <source>
        <strain evidence="8 9">BN140002</strain>
    </source>
</reference>